<proteinExistence type="predicted"/>
<dbReference type="EMBL" id="CP117522">
    <property type="protein sequence ID" value="WNE93994.1"/>
    <property type="molecule type" value="Genomic_DNA"/>
</dbReference>
<gene>
    <name evidence="1" type="ORF">PS467_01000</name>
</gene>
<protein>
    <submittedName>
        <fullName evidence="1">Uncharacterized protein</fullName>
    </submittedName>
</protein>
<evidence type="ECO:0000313" key="2">
    <source>
        <dbReference type="Proteomes" id="UP001305606"/>
    </source>
</evidence>
<dbReference type="Proteomes" id="UP001305606">
    <property type="component" value="Chromosome"/>
</dbReference>
<dbReference type="RefSeq" id="WP_311033487.1">
    <property type="nucleotide sequence ID" value="NZ_CP117522.1"/>
</dbReference>
<reference evidence="1 2" key="1">
    <citation type="submission" date="2023-02" db="EMBL/GenBank/DDBJ databases">
        <title>Streptomyces sp. SCA4-21 with antifungal activity against Fusarium oxysporum f. sp. cubense, Streptomyces sp. SCA2-17 with antifungal activity against Fusarium oxysporum f. sp. cubense.</title>
        <authorList>
            <person name="Qi D."/>
        </authorList>
    </citation>
    <scope>NUCLEOTIDE SEQUENCE [LARGE SCALE GENOMIC DNA]</scope>
    <source>
        <strain evidence="1 2">SCA4-21</strain>
    </source>
</reference>
<keyword evidence="2" id="KW-1185">Reference proteome</keyword>
<organism evidence="1 2">
    <name type="scientific">Streptomyces luomodiensis</name>
    <dbReference type="NCBI Taxonomy" id="3026192"/>
    <lineage>
        <taxon>Bacteria</taxon>
        <taxon>Bacillati</taxon>
        <taxon>Actinomycetota</taxon>
        <taxon>Actinomycetes</taxon>
        <taxon>Kitasatosporales</taxon>
        <taxon>Streptomycetaceae</taxon>
        <taxon>Streptomyces</taxon>
    </lineage>
</organism>
<name>A0ABY9UN73_9ACTN</name>
<accession>A0ABY9UN73</accession>
<sequence>MTPAPKFQAAMTLYHLGEQGIWEHHLFKALQQHYGETELSGLREDLIGLNTVGWLQVLEQREHRGQILRRYALAPSARRLVEHQLDLRRCLPVELPAPAPAGEPV</sequence>
<evidence type="ECO:0000313" key="1">
    <source>
        <dbReference type="EMBL" id="WNE93994.1"/>
    </source>
</evidence>